<dbReference type="InterPro" id="IPR035942">
    <property type="entry name" value="Lp2179-like_sf"/>
</dbReference>
<dbReference type="Gene3D" id="3.30.1820.10">
    <property type="entry name" value="Lp2179-like"/>
    <property type="match status" value="1"/>
</dbReference>
<dbReference type="OrthoDB" id="2166222at2"/>
<dbReference type="InterPro" id="IPR014965">
    <property type="entry name" value="Amino_acid_metab_prot_put"/>
</dbReference>
<accession>A0A0R1RCT4</accession>
<evidence type="ECO:0000313" key="2">
    <source>
        <dbReference type="Proteomes" id="UP000051697"/>
    </source>
</evidence>
<dbReference type="STRING" id="1423778.FC70_GL001411"/>
<dbReference type="PATRIC" id="fig|1423778.4.peg.1447"/>
<dbReference type="AlphaFoldDB" id="A0A0R1RCT4"/>
<dbReference type="Proteomes" id="UP000051697">
    <property type="component" value="Unassembled WGS sequence"/>
</dbReference>
<dbReference type="RefSeq" id="WP_057890343.1">
    <property type="nucleotide sequence ID" value="NZ_AZFE01000032.1"/>
</dbReference>
<gene>
    <name evidence="1" type="ORF">FC70_GL001411</name>
</gene>
<evidence type="ECO:0008006" key="3">
    <source>
        <dbReference type="Google" id="ProtNLM"/>
    </source>
</evidence>
<proteinExistence type="predicted"/>
<dbReference type="KEGG" id="lol:LACOL_1169"/>
<organism evidence="1 2">
    <name type="scientific">Paucilactobacillus oligofermentans DSM 15707 = LMG 22743</name>
    <dbReference type="NCBI Taxonomy" id="1423778"/>
    <lineage>
        <taxon>Bacteria</taxon>
        <taxon>Bacillati</taxon>
        <taxon>Bacillota</taxon>
        <taxon>Bacilli</taxon>
        <taxon>Lactobacillales</taxon>
        <taxon>Lactobacillaceae</taxon>
        <taxon>Paucilactobacillus</taxon>
    </lineage>
</organism>
<keyword evidence="2" id="KW-1185">Reference proteome</keyword>
<dbReference type="EMBL" id="AZFE01000032">
    <property type="protein sequence ID" value="KRL54614.1"/>
    <property type="molecule type" value="Genomic_DNA"/>
</dbReference>
<comment type="caution">
    <text evidence="1">The sequence shown here is derived from an EMBL/GenBank/DDBJ whole genome shotgun (WGS) entry which is preliminary data.</text>
</comment>
<evidence type="ECO:0000313" key="1">
    <source>
        <dbReference type="EMBL" id="KRL54614.1"/>
    </source>
</evidence>
<reference evidence="1 2" key="1">
    <citation type="journal article" date="2015" name="Genome Announc.">
        <title>Expanding the biotechnology potential of lactobacilli through comparative genomics of 213 strains and associated genera.</title>
        <authorList>
            <person name="Sun Z."/>
            <person name="Harris H.M."/>
            <person name="McCann A."/>
            <person name="Guo C."/>
            <person name="Argimon S."/>
            <person name="Zhang W."/>
            <person name="Yang X."/>
            <person name="Jeffery I.B."/>
            <person name="Cooney J.C."/>
            <person name="Kagawa T.F."/>
            <person name="Liu W."/>
            <person name="Song Y."/>
            <person name="Salvetti E."/>
            <person name="Wrobel A."/>
            <person name="Rasinkangas P."/>
            <person name="Parkhill J."/>
            <person name="Rea M.C."/>
            <person name="O'Sullivan O."/>
            <person name="Ritari J."/>
            <person name="Douillard F.P."/>
            <person name="Paul Ross R."/>
            <person name="Yang R."/>
            <person name="Briner A.E."/>
            <person name="Felis G.E."/>
            <person name="de Vos W.M."/>
            <person name="Barrangou R."/>
            <person name="Klaenhammer T.R."/>
            <person name="Caufield P.W."/>
            <person name="Cui Y."/>
            <person name="Zhang H."/>
            <person name="O'Toole P.W."/>
        </authorList>
    </citation>
    <scope>NUCLEOTIDE SEQUENCE [LARGE SCALE GENOMIC DNA]</scope>
    <source>
        <strain evidence="1 2">DSM 15707</strain>
    </source>
</reference>
<protein>
    <recommendedName>
        <fullName evidence="3">Cysteine desulfurase</fullName>
    </recommendedName>
</protein>
<sequence length="113" mass="12601">MAFEKAVKLLGDTDTYTISSDIKSYALRDLGFTISKRGTYSYEAPLDQKSPFTPAARLKITVSPELDGFKMNTVNQSGTMSVNIFSHDRTAEFTEQLNFILANLIARDVLVKN</sequence>
<name>A0A0R1RCT4_9LACO</name>
<dbReference type="Pfam" id="PF08866">
    <property type="entry name" value="DUF1831"/>
    <property type="match status" value="1"/>
</dbReference>
<dbReference type="SUPFAM" id="SSF160800">
    <property type="entry name" value="Lp2179-like"/>
    <property type="match status" value="1"/>
</dbReference>